<dbReference type="KEGG" id="pbv:AR543_10620"/>
<dbReference type="Proteomes" id="UP000078148">
    <property type="component" value="Chromosome"/>
</dbReference>
<gene>
    <name evidence="1" type="ORF">AR543_10620</name>
</gene>
<accession>A0A172ZFY2</accession>
<organism evidence="1 2">
    <name type="scientific">Paenibacillus bovis</name>
    <dbReference type="NCBI Taxonomy" id="1616788"/>
    <lineage>
        <taxon>Bacteria</taxon>
        <taxon>Bacillati</taxon>
        <taxon>Bacillota</taxon>
        <taxon>Bacilli</taxon>
        <taxon>Bacillales</taxon>
        <taxon>Paenibacillaceae</taxon>
        <taxon>Paenibacillus</taxon>
    </lineage>
</organism>
<keyword evidence="2" id="KW-1185">Reference proteome</keyword>
<proteinExistence type="predicted"/>
<sequence>MKWKLLMKKSTIAMWLIVYSLVISAFTSLLPTVAASGIDQPTKERIEQQYGLDLSRQNNLEKDSLSFGNPAGDWGYSSIGNDEPINWLRLGWVLWTFIQ</sequence>
<evidence type="ECO:0000313" key="2">
    <source>
        <dbReference type="Proteomes" id="UP000078148"/>
    </source>
</evidence>
<dbReference type="RefSeq" id="WP_060534238.1">
    <property type="nucleotide sequence ID" value="NZ_CP013023.1"/>
</dbReference>
<protein>
    <submittedName>
        <fullName evidence="1">Uncharacterized protein</fullName>
    </submittedName>
</protein>
<dbReference type="AlphaFoldDB" id="A0A172ZFY2"/>
<dbReference type="EMBL" id="CP013023">
    <property type="protein sequence ID" value="ANF96413.1"/>
    <property type="molecule type" value="Genomic_DNA"/>
</dbReference>
<reference evidence="1 2" key="2">
    <citation type="journal article" date="2016" name="Int. J. Syst. Evol. Microbiol.">
        <title>Paenibacillus bovis sp. nov., isolated from raw yak (Bos grunniens) milk.</title>
        <authorList>
            <person name="Gao C."/>
            <person name="Han J."/>
            <person name="Liu Z."/>
            <person name="Xu X."/>
            <person name="Hang F."/>
            <person name="Wu Z."/>
        </authorList>
    </citation>
    <scope>NUCLEOTIDE SEQUENCE [LARGE SCALE GENOMIC DNA]</scope>
    <source>
        <strain evidence="1 2">BD3526</strain>
    </source>
</reference>
<dbReference type="OrthoDB" id="9981821at2"/>
<name>A0A172ZFY2_9BACL</name>
<evidence type="ECO:0000313" key="1">
    <source>
        <dbReference type="EMBL" id="ANF96413.1"/>
    </source>
</evidence>
<reference evidence="2" key="1">
    <citation type="submission" date="2015-10" db="EMBL/GenBank/DDBJ databases">
        <title>Genome of Paenibacillus bovis sp. nov.</title>
        <authorList>
            <person name="Wu Z."/>
            <person name="Gao C."/>
            <person name="Liu Z."/>
            <person name="Zheng H."/>
        </authorList>
    </citation>
    <scope>NUCLEOTIDE SEQUENCE [LARGE SCALE GENOMIC DNA]</scope>
    <source>
        <strain evidence="2">BD3526</strain>
    </source>
</reference>